<dbReference type="Proteomes" id="UP001139207">
    <property type="component" value="Unassembled WGS sequence"/>
</dbReference>
<evidence type="ECO:0000256" key="3">
    <source>
        <dbReference type="ARBA" id="ARBA00023163"/>
    </source>
</evidence>
<gene>
    <name evidence="6" type="ORF">MUN33_08350</name>
</gene>
<dbReference type="SUPFAM" id="SSF55781">
    <property type="entry name" value="GAF domain-like"/>
    <property type="match status" value="1"/>
</dbReference>
<accession>A0A9X1WHM9</accession>
<proteinExistence type="predicted"/>
<evidence type="ECO:0000259" key="4">
    <source>
        <dbReference type="PROSITE" id="PS51077"/>
    </source>
</evidence>
<reference evidence="6" key="1">
    <citation type="submission" date="2022-04" db="EMBL/GenBank/DDBJ databases">
        <title>Corynebacterium kalidii LD5P10.</title>
        <authorList>
            <person name="Sun J.Q."/>
        </authorList>
    </citation>
    <scope>NUCLEOTIDE SEQUENCE</scope>
    <source>
        <strain evidence="6">LD5P10</strain>
    </source>
</reference>
<evidence type="ECO:0000259" key="5">
    <source>
        <dbReference type="PROSITE" id="PS51078"/>
    </source>
</evidence>
<dbReference type="Pfam" id="PF09339">
    <property type="entry name" value="HTH_IclR"/>
    <property type="match status" value="1"/>
</dbReference>
<feature type="domain" description="IclR-ED" evidence="5">
    <location>
        <begin position="68"/>
        <end position="248"/>
    </location>
</feature>
<organism evidence="6 7">
    <name type="scientific">Corynebacterium kalidii</name>
    <dbReference type="NCBI Taxonomy" id="2931982"/>
    <lineage>
        <taxon>Bacteria</taxon>
        <taxon>Bacillati</taxon>
        <taxon>Actinomycetota</taxon>
        <taxon>Actinomycetes</taxon>
        <taxon>Mycobacteriales</taxon>
        <taxon>Corynebacteriaceae</taxon>
        <taxon>Corynebacterium</taxon>
    </lineage>
</organism>
<dbReference type="GO" id="GO:0045892">
    <property type="term" value="P:negative regulation of DNA-templated transcription"/>
    <property type="evidence" value="ECO:0007669"/>
    <property type="project" value="TreeGrafter"/>
</dbReference>
<name>A0A9X1WHM9_9CORY</name>
<dbReference type="InterPro" id="IPR036390">
    <property type="entry name" value="WH_DNA-bd_sf"/>
</dbReference>
<dbReference type="RefSeq" id="WP_244804466.1">
    <property type="nucleotide sequence ID" value="NZ_JALIEA010000013.1"/>
</dbReference>
<dbReference type="SUPFAM" id="SSF46785">
    <property type="entry name" value="Winged helix' DNA-binding domain"/>
    <property type="match status" value="1"/>
</dbReference>
<dbReference type="Gene3D" id="3.30.450.40">
    <property type="match status" value="1"/>
</dbReference>
<dbReference type="Gene3D" id="1.10.10.10">
    <property type="entry name" value="Winged helix-like DNA-binding domain superfamily/Winged helix DNA-binding domain"/>
    <property type="match status" value="1"/>
</dbReference>
<dbReference type="PANTHER" id="PTHR30136">
    <property type="entry name" value="HELIX-TURN-HELIX TRANSCRIPTIONAL REGULATOR, ICLR FAMILY"/>
    <property type="match status" value="1"/>
</dbReference>
<dbReference type="InterPro" id="IPR029016">
    <property type="entry name" value="GAF-like_dom_sf"/>
</dbReference>
<dbReference type="PROSITE" id="PS51078">
    <property type="entry name" value="ICLR_ED"/>
    <property type="match status" value="1"/>
</dbReference>
<dbReference type="GO" id="GO:0003700">
    <property type="term" value="F:DNA-binding transcription factor activity"/>
    <property type="evidence" value="ECO:0007669"/>
    <property type="project" value="TreeGrafter"/>
</dbReference>
<keyword evidence="7" id="KW-1185">Reference proteome</keyword>
<feature type="domain" description="HTH iclR-type" evidence="4">
    <location>
        <begin position="5"/>
        <end position="67"/>
    </location>
</feature>
<protein>
    <submittedName>
        <fullName evidence="6">IclR family transcriptional regulator</fullName>
    </submittedName>
</protein>
<keyword evidence="2" id="KW-0238">DNA-binding</keyword>
<comment type="caution">
    <text evidence="6">The sequence shown here is derived from an EMBL/GenBank/DDBJ whole genome shotgun (WGS) entry which is preliminary data.</text>
</comment>
<dbReference type="GO" id="GO:0003677">
    <property type="term" value="F:DNA binding"/>
    <property type="evidence" value="ECO:0007669"/>
    <property type="project" value="UniProtKB-KW"/>
</dbReference>
<keyword evidence="3" id="KW-0804">Transcription</keyword>
<dbReference type="InterPro" id="IPR050707">
    <property type="entry name" value="HTH_MetabolicPath_Reg"/>
</dbReference>
<sequence length="250" mass="27328">MVDTLKSAERVLATLLLFDADRREVGVSELARLLGCSTSTAMRTITALTAMDFLRQDPRRRTYRLSGRVLGLARTWHGTASLANQTRGVVAKLAEDTGFTATFAVADHAHMRAVVAVDGVEGPLRNYPMTGELFPAHVGAISKAYYAFLPSIMRDQFTGRRPMAHYTENTRTGATDIEEQFAEIRKNGYCSTKGEYDADVAALAMPIRTTKDPLGSVSVATKGELEITQELLDRVAEAAKEIGGLMGRRQ</sequence>
<dbReference type="InterPro" id="IPR036388">
    <property type="entry name" value="WH-like_DNA-bd_sf"/>
</dbReference>
<dbReference type="PROSITE" id="PS51077">
    <property type="entry name" value="HTH_ICLR"/>
    <property type="match status" value="1"/>
</dbReference>
<keyword evidence="1" id="KW-0805">Transcription regulation</keyword>
<dbReference type="SMART" id="SM00346">
    <property type="entry name" value="HTH_ICLR"/>
    <property type="match status" value="1"/>
</dbReference>
<evidence type="ECO:0000313" key="6">
    <source>
        <dbReference type="EMBL" id="MCJ7858726.1"/>
    </source>
</evidence>
<evidence type="ECO:0000313" key="7">
    <source>
        <dbReference type="Proteomes" id="UP001139207"/>
    </source>
</evidence>
<dbReference type="InterPro" id="IPR014757">
    <property type="entry name" value="Tscrpt_reg_IclR_C"/>
</dbReference>
<dbReference type="Pfam" id="PF01614">
    <property type="entry name" value="IclR_C"/>
    <property type="match status" value="1"/>
</dbReference>
<evidence type="ECO:0000256" key="2">
    <source>
        <dbReference type="ARBA" id="ARBA00023125"/>
    </source>
</evidence>
<dbReference type="InterPro" id="IPR005471">
    <property type="entry name" value="Tscrpt_reg_IclR_N"/>
</dbReference>
<dbReference type="PANTHER" id="PTHR30136:SF24">
    <property type="entry name" value="HTH-TYPE TRANSCRIPTIONAL REPRESSOR ALLR"/>
    <property type="match status" value="1"/>
</dbReference>
<dbReference type="EMBL" id="JALIEA010000013">
    <property type="protein sequence ID" value="MCJ7858726.1"/>
    <property type="molecule type" value="Genomic_DNA"/>
</dbReference>
<evidence type="ECO:0000256" key="1">
    <source>
        <dbReference type="ARBA" id="ARBA00023015"/>
    </source>
</evidence>
<dbReference type="AlphaFoldDB" id="A0A9X1WHM9"/>